<dbReference type="CDD" id="cd08417">
    <property type="entry name" value="PBP2_Nitroaromatics_like"/>
    <property type="match status" value="1"/>
</dbReference>
<dbReference type="Pfam" id="PF00126">
    <property type="entry name" value="HTH_1"/>
    <property type="match status" value="1"/>
</dbReference>
<accession>N6YX59</accession>
<dbReference type="PROSITE" id="PS50931">
    <property type="entry name" value="HTH_LYSR"/>
    <property type="match status" value="1"/>
</dbReference>
<dbReference type="Gene3D" id="3.40.190.10">
    <property type="entry name" value="Periplasmic binding protein-like II"/>
    <property type="match status" value="2"/>
</dbReference>
<keyword evidence="2" id="KW-0805">Transcription regulation</keyword>
<organism evidence="6 7">
    <name type="scientific">Thauera linaloolentis (strain DSM 12138 / JCM 21573 / CCUG 41526 / CIP 105981 / IAM 15112 / NBRC 102519 / 47Lol)</name>
    <dbReference type="NCBI Taxonomy" id="1123367"/>
    <lineage>
        <taxon>Bacteria</taxon>
        <taxon>Pseudomonadati</taxon>
        <taxon>Pseudomonadota</taxon>
        <taxon>Betaproteobacteria</taxon>
        <taxon>Rhodocyclales</taxon>
        <taxon>Zoogloeaceae</taxon>
        <taxon>Thauera</taxon>
    </lineage>
</organism>
<reference evidence="6 7" key="1">
    <citation type="submission" date="2012-09" db="EMBL/GenBank/DDBJ databases">
        <title>Draft Genome Sequences of 6 Strains from Genus Thauera.</title>
        <authorList>
            <person name="Liu B."/>
            <person name="Shapleigh J.P."/>
            <person name="Frostegard A.H."/>
        </authorList>
    </citation>
    <scope>NUCLEOTIDE SEQUENCE [LARGE SCALE GENOMIC DNA]</scope>
    <source>
        <strain evidence="7">47Lol / DSM 12138</strain>
    </source>
</reference>
<dbReference type="PANTHER" id="PTHR30118">
    <property type="entry name" value="HTH-TYPE TRANSCRIPTIONAL REGULATOR LEUO-RELATED"/>
    <property type="match status" value="1"/>
</dbReference>
<dbReference type="InterPro" id="IPR000847">
    <property type="entry name" value="LysR_HTH_N"/>
</dbReference>
<dbReference type="PRINTS" id="PR00039">
    <property type="entry name" value="HTHLYSR"/>
</dbReference>
<gene>
    <name evidence="6" type="ORF">C666_12060</name>
</gene>
<evidence type="ECO:0000313" key="6">
    <source>
        <dbReference type="EMBL" id="ENO86982.1"/>
    </source>
</evidence>
<dbReference type="AlphaFoldDB" id="N6YX59"/>
<dbReference type="InterPro" id="IPR005119">
    <property type="entry name" value="LysR_subst-bd"/>
</dbReference>
<dbReference type="InterPro" id="IPR037402">
    <property type="entry name" value="YidZ_PBP2"/>
</dbReference>
<dbReference type="eggNOG" id="COG0583">
    <property type="taxonomic scope" value="Bacteria"/>
</dbReference>
<keyword evidence="7" id="KW-1185">Reference proteome</keyword>
<evidence type="ECO:0000256" key="1">
    <source>
        <dbReference type="ARBA" id="ARBA00009437"/>
    </source>
</evidence>
<dbReference type="Gene3D" id="1.10.10.10">
    <property type="entry name" value="Winged helix-like DNA-binding domain superfamily/Winged helix DNA-binding domain"/>
    <property type="match status" value="1"/>
</dbReference>
<proteinExistence type="inferred from homology"/>
<dbReference type="InterPro" id="IPR036390">
    <property type="entry name" value="WH_DNA-bd_sf"/>
</dbReference>
<dbReference type="GO" id="GO:0003677">
    <property type="term" value="F:DNA binding"/>
    <property type="evidence" value="ECO:0007669"/>
    <property type="project" value="UniProtKB-KW"/>
</dbReference>
<comment type="similarity">
    <text evidence="1">Belongs to the LysR transcriptional regulatory family.</text>
</comment>
<dbReference type="PANTHER" id="PTHR30118:SF15">
    <property type="entry name" value="TRANSCRIPTIONAL REGULATORY PROTEIN"/>
    <property type="match status" value="1"/>
</dbReference>
<dbReference type="Pfam" id="PF03466">
    <property type="entry name" value="LysR_substrate"/>
    <property type="match status" value="1"/>
</dbReference>
<name>N6YX59_THAL4</name>
<keyword evidence="3" id="KW-0238">DNA-binding</keyword>
<protein>
    <submittedName>
        <fullName evidence="6">LysR family transcriptional regulator</fullName>
    </submittedName>
</protein>
<comment type="caution">
    <text evidence="6">The sequence shown here is derived from an EMBL/GenBank/DDBJ whole genome shotgun (WGS) entry which is preliminary data.</text>
</comment>
<evidence type="ECO:0000259" key="5">
    <source>
        <dbReference type="PROSITE" id="PS50931"/>
    </source>
</evidence>
<sequence length="308" mass="34050">MNKLDKIDLNQLRVLVTLLETRSVTRAALRLGISQPSASRALETLRKAFGDPLLVKTNAGMTPTQRAEALREPLYQWLSATHNILRSQDADDGAGIAGHVRVASTDYGVLSVIEPALPDILRQAPGLHVDICPLSPENLNQLSGGAVDVAVSGWDPEPCRVHERLLFQDSYCCIFRQGHRLAAVGLDAPLTIDELLDWPHVMLSIHAMDIDPLAPHLRTSARPRRVTARLPYLVSALLLLQKTDAILVAPVRALRRLSADLQLATRPTPVELGTFDYWLYWHERSRRDPVVAWFIETLARAASEANGA</sequence>
<feature type="domain" description="HTH lysR-type" evidence="5">
    <location>
        <begin position="7"/>
        <end position="64"/>
    </location>
</feature>
<dbReference type="SUPFAM" id="SSF46785">
    <property type="entry name" value="Winged helix' DNA-binding domain"/>
    <property type="match status" value="1"/>
</dbReference>
<evidence type="ECO:0000256" key="2">
    <source>
        <dbReference type="ARBA" id="ARBA00023015"/>
    </source>
</evidence>
<dbReference type="RefSeq" id="WP_004339282.1">
    <property type="nucleotide sequence ID" value="NZ_AMXE01000045.1"/>
</dbReference>
<evidence type="ECO:0000313" key="7">
    <source>
        <dbReference type="Proteomes" id="UP000013232"/>
    </source>
</evidence>
<dbReference type="Proteomes" id="UP000013232">
    <property type="component" value="Unassembled WGS sequence"/>
</dbReference>
<dbReference type="EMBL" id="AMXE01000045">
    <property type="protein sequence ID" value="ENO86982.1"/>
    <property type="molecule type" value="Genomic_DNA"/>
</dbReference>
<dbReference type="InterPro" id="IPR036388">
    <property type="entry name" value="WH-like_DNA-bd_sf"/>
</dbReference>
<dbReference type="InterPro" id="IPR050389">
    <property type="entry name" value="LysR-type_TF"/>
</dbReference>
<dbReference type="GO" id="GO:0003700">
    <property type="term" value="F:DNA-binding transcription factor activity"/>
    <property type="evidence" value="ECO:0007669"/>
    <property type="project" value="InterPro"/>
</dbReference>
<keyword evidence="4" id="KW-0804">Transcription</keyword>
<evidence type="ECO:0000256" key="4">
    <source>
        <dbReference type="ARBA" id="ARBA00023163"/>
    </source>
</evidence>
<dbReference type="STRING" id="1123367.GCA_000621305_00581"/>
<evidence type="ECO:0000256" key="3">
    <source>
        <dbReference type="ARBA" id="ARBA00023125"/>
    </source>
</evidence>
<dbReference type="SUPFAM" id="SSF53850">
    <property type="entry name" value="Periplasmic binding protein-like II"/>
    <property type="match status" value="1"/>
</dbReference>
<dbReference type="OrthoDB" id="8524221at2"/>